<dbReference type="SFLD" id="SFLDF00284">
    <property type="entry name" value="tRNA_wybutosine-synthesizing"/>
    <property type="match status" value="1"/>
</dbReference>
<keyword evidence="4" id="KW-0819">tRNA processing</keyword>
<keyword evidence="7" id="KW-0411">Iron-sulfur</keyword>
<evidence type="ECO:0000256" key="3">
    <source>
        <dbReference type="ARBA" id="ARBA00022691"/>
    </source>
</evidence>
<keyword evidence="6" id="KW-0408">Iron</keyword>
<dbReference type="PANTHER" id="PTHR13930">
    <property type="entry name" value="S-ADENOSYL-L-METHIONINE-DEPENDENT TRNA 4-DEMETHYLWYOSINE SYNTHASE"/>
    <property type="match status" value="1"/>
</dbReference>
<dbReference type="CDD" id="cd01335">
    <property type="entry name" value="Radical_SAM"/>
    <property type="match status" value="1"/>
</dbReference>
<dbReference type="GO" id="GO:0051539">
    <property type="term" value="F:4 iron, 4 sulfur cluster binding"/>
    <property type="evidence" value="ECO:0007669"/>
    <property type="project" value="UniProtKB-KW"/>
</dbReference>
<comment type="catalytic activity">
    <reaction evidence="9">
        <text>N(1)-methylguanosine(37) in tRNA(Phe) + pyruvate + S-adenosyl-L-methionine = 4-demethylwyosine(37) in tRNA(Phe) + 5'-deoxyadenosine + L-methionine + CO2 + H2O</text>
        <dbReference type="Rhea" id="RHEA:36347"/>
        <dbReference type="Rhea" id="RHEA-COMP:10164"/>
        <dbReference type="Rhea" id="RHEA-COMP:10165"/>
        <dbReference type="ChEBI" id="CHEBI:15361"/>
        <dbReference type="ChEBI" id="CHEBI:15377"/>
        <dbReference type="ChEBI" id="CHEBI:16526"/>
        <dbReference type="ChEBI" id="CHEBI:17319"/>
        <dbReference type="ChEBI" id="CHEBI:57844"/>
        <dbReference type="ChEBI" id="CHEBI:59789"/>
        <dbReference type="ChEBI" id="CHEBI:64315"/>
        <dbReference type="ChEBI" id="CHEBI:73542"/>
        <dbReference type="EC" id="4.1.3.44"/>
    </reaction>
</comment>
<evidence type="ECO:0000259" key="10">
    <source>
        <dbReference type="PROSITE" id="PS51918"/>
    </source>
</evidence>
<sequence>NAGDFLPESVIQMLQKQHYGLFGHSAVKLCHYTKTSIKGKEKCYKHKFYGIQSQLCLQMTPTSSFCDQKCIYCWRPITAQEAKLKSVENPEDIIENALKEQEKLLSGFGSLVKQGLVSKKMLEQALKPRHAAISLSGEPTLYSKLPELIKGFHKRRISTFLVSNGLHPEMLAKLIRKKAKPTQLYLSVDSGVKEVHERLNRPAVKDSWKRIQKSLSLLKKFPRTCIRVTLVKGWNDNHEKELAELIEKARPSFAEIKAYMFVGYSRQRLKQENMPLHSEVKAFAKKLLKNLKHYKLQDDDSLSRVVLLWNGKTKLKIDFKKIGK</sequence>
<evidence type="ECO:0000256" key="6">
    <source>
        <dbReference type="ARBA" id="ARBA00023004"/>
    </source>
</evidence>
<dbReference type="Proteomes" id="UP000680185">
    <property type="component" value="Unassembled WGS sequence"/>
</dbReference>
<reference evidence="11" key="1">
    <citation type="submission" date="2021-03" db="EMBL/GenBank/DDBJ databases">
        <authorList>
            <person name="Jaffe A."/>
        </authorList>
    </citation>
    <scope>NUCLEOTIDE SEQUENCE</scope>
    <source>
        <strain evidence="11">RIFCSPLOWO2_01_FULL_43_13</strain>
    </source>
</reference>
<dbReference type="InterPro" id="IPR007197">
    <property type="entry name" value="rSAM"/>
</dbReference>
<dbReference type="InterPro" id="IPR013785">
    <property type="entry name" value="Aldolase_TIM"/>
</dbReference>
<keyword evidence="5" id="KW-0479">Metal-binding</keyword>
<evidence type="ECO:0000256" key="8">
    <source>
        <dbReference type="ARBA" id="ARBA00023239"/>
    </source>
</evidence>
<dbReference type="InterPro" id="IPR034556">
    <property type="entry name" value="tRNA_wybutosine-synthase"/>
</dbReference>
<evidence type="ECO:0000313" key="12">
    <source>
        <dbReference type="Proteomes" id="UP000680185"/>
    </source>
</evidence>
<evidence type="ECO:0000256" key="2">
    <source>
        <dbReference type="ARBA" id="ARBA00022485"/>
    </source>
</evidence>
<evidence type="ECO:0000256" key="4">
    <source>
        <dbReference type="ARBA" id="ARBA00022694"/>
    </source>
</evidence>
<evidence type="ECO:0000313" key="11">
    <source>
        <dbReference type="EMBL" id="MBS3058720.1"/>
    </source>
</evidence>
<name>A0A8T4L1E0_9ARCH</name>
<comment type="caution">
    <text evidence="11">The sequence shown here is derived from an EMBL/GenBank/DDBJ whole genome shotgun (WGS) entry which is preliminary data.</text>
</comment>
<evidence type="ECO:0000256" key="7">
    <source>
        <dbReference type="ARBA" id="ARBA00023014"/>
    </source>
</evidence>
<keyword evidence="2" id="KW-0004">4Fe-4S</keyword>
<reference evidence="11" key="2">
    <citation type="submission" date="2021-05" db="EMBL/GenBank/DDBJ databases">
        <title>Protein family content uncovers lineage relationships and bacterial pathway maintenance mechanisms in DPANN archaea.</title>
        <authorList>
            <person name="Castelle C.J."/>
            <person name="Meheust R."/>
            <person name="Jaffe A.L."/>
            <person name="Seitz K."/>
            <person name="Gong X."/>
            <person name="Baker B.J."/>
            <person name="Banfield J.F."/>
        </authorList>
    </citation>
    <scope>NUCLEOTIDE SEQUENCE</scope>
    <source>
        <strain evidence="11">RIFCSPLOWO2_01_FULL_43_13</strain>
    </source>
</reference>
<feature type="non-terminal residue" evidence="11">
    <location>
        <position position="1"/>
    </location>
</feature>
<dbReference type="InterPro" id="IPR023993">
    <property type="entry name" value="TYW1_archaea"/>
</dbReference>
<dbReference type="Pfam" id="PF04055">
    <property type="entry name" value="Radical_SAM"/>
    <property type="match status" value="1"/>
</dbReference>
<dbReference type="SUPFAM" id="SSF102114">
    <property type="entry name" value="Radical SAM enzymes"/>
    <property type="match status" value="1"/>
</dbReference>
<keyword evidence="8" id="KW-0456">Lyase</keyword>
<comment type="cofactor">
    <cofactor evidence="1">
        <name>[4Fe-4S] cluster</name>
        <dbReference type="ChEBI" id="CHEBI:49883"/>
    </cofactor>
</comment>
<proteinExistence type="inferred from homology"/>
<dbReference type="PROSITE" id="PS51918">
    <property type="entry name" value="RADICAL_SAM"/>
    <property type="match status" value="1"/>
</dbReference>
<evidence type="ECO:0000256" key="1">
    <source>
        <dbReference type="ARBA" id="ARBA00001966"/>
    </source>
</evidence>
<dbReference type="SFLD" id="SFLDS00029">
    <property type="entry name" value="Radical_SAM"/>
    <property type="match status" value="1"/>
</dbReference>
<dbReference type="InterPro" id="IPR013917">
    <property type="entry name" value="tRNA_wybutosine-synth"/>
</dbReference>
<dbReference type="Pfam" id="PF08608">
    <property type="entry name" value="Wyosine_form"/>
    <property type="match status" value="1"/>
</dbReference>
<evidence type="ECO:0000256" key="9">
    <source>
        <dbReference type="ARBA" id="ARBA00049466"/>
    </source>
</evidence>
<dbReference type="InterPro" id="IPR058240">
    <property type="entry name" value="rSAM_sf"/>
</dbReference>
<dbReference type="EMBL" id="JAGVWB010000034">
    <property type="protein sequence ID" value="MBS3058720.1"/>
    <property type="molecule type" value="Genomic_DNA"/>
</dbReference>
<dbReference type="GO" id="GO:0046872">
    <property type="term" value="F:metal ion binding"/>
    <property type="evidence" value="ECO:0007669"/>
    <property type="project" value="UniProtKB-KW"/>
</dbReference>
<dbReference type="GO" id="GO:0102521">
    <property type="term" value="F:tRNA-4-demethylwyosine synthase activity"/>
    <property type="evidence" value="ECO:0007669"/>
    <property type="project" value="UniProtKB-EC"/>
</dbReference>
<gene>
    <name evidence="11" type="primary">twy1</name>
    <name evidence="11" type="ORF">J4478_04960</name>
</gene>
<dbReference type="Gene3D" id="3.20.20.70">
    <property type="entry name" value="Aldolase class I"/>
    <property type="match status" value="1"/>
</dbReference>
<dbReference type="NCBIfam" id="TIGR03972">
    <property type="entry name" value="rSAM_TYW1"/>
    <property type="match status" value="1"/>
</dbReference>
<dbReference type="AlphaFoldDB" id="A0A8T4L1E0"/>
<feature type="domain" description="Radical SAM core" evidence="10">
    <location>
        <begin position="49"/>
        <end position="298"/>
    </location>
</feature>
<accession>A0A8T4L1E0</accession>
<dbReference type="PANTHER" id="PTHR13930:SF0">
    <property type="entry name" value="S-ADENOSYL-L-METHIONINE-DEPENDENT TRNA 4-DEMETHYLWYOSINE SYNTHASE TYW1-RELATED"/>
    <property type="match status" value="1"/>
</dbReference>
<protein>
    <submittedName>
        <fullName evidence="11">4-demethylwyosine synthase TYW1</fullName>
    </submittedName>
</protein>
<evidence type="ECO:0000256" key="5">
    <source>
        <dbReference type="ARBA" id="ARBA00022723"/>
    </source>
</evidence>
<organism evidence="11 12">
    <name type="scientific">Candidatus Iainarchaeum sp</name>
    <dbReference type="NCBI Taxonomy" id="3101447"/>
    <lineage>
        <taxon>Archaea</taxon>
        <taxon>Candidatus Iainarchaeota</taxon>
        <taxon>Candidatus Iainarchaeia</taxon>
        <taxon>Candidatus Iainarchaeales</taxon>
        <taxon>Candidatus Iainarchaeaceae</taxon>
        <taxon>Candidatus Iainarchaeum</taxon>
    </lineage>
</organism>
<dbReference type="HAMAP" id="MF_01921">
    <property type="entry name" value="TYW1_archaea"/>
    <property type="match status" value="1"/>
</dbReference>
<dbReference type="SFLD" id="SFLDG01067">
    <property type="entry name" value="SPASM/twitch_domain_containing"/>
    <property type="match status" value="1"/>
</dbReference>
<dbReference type="SFLD" id="SFLDG01071">
    <property type="entry name" value="tRNA_wybutosine-synthesizing"/>
    <property type="match status" value="1"/>
</dbReference>
<dbReference type="GO" id="GO:0008033">
    <property type="term" value="P:tRNA processing"/>
    <property type="evidence" value="ECO:0007669"/>
    <property type="project" value="UniProtKB-KW"/>
</dbReference>
<keyword evidence="3" id="KW-0949">S-adenosyl-L-methionine</keyword>